<dbReference type="AlphaFoldDB" id="A0A077LB51"/>
<keyword evidence="1" id="KW-0812">Transmembrane</keyword>
<evidence type="ECO:0000256" key="1">
    <source>
        <dbReference type="SAM" id="Phobius"/>
    </source>
</evidence>
<dbReference type="HOGENOM" id="CLU_031703_0_0_14"/>
<reference evidence="3" key="1">
    <citation type="journal article" date="2014" name="Genome Announc.">
        <title>Complete Genome Sequence of Mycoplasma canadense Strain HAZ 360_1 from Bovine Mastitic Milk in Japan.</title>
        <authorList>
            <person name="Hata E."/>
        </authorList>
    </citation>
    <scope>NUCLEOTIDE SEQUENCE [LARGE SCALE GENOMIC DNA]</scope>
    <source>
        <strain evidence="3">HAZ360_1</strain>
    </source>
</reference>
<name>A0A077LB51_9BACT</name>
<evidence type="ECO:0000313" key="3">
    <source>
        <dbReference type="Proteomes" id="UP000031641"/>
    </source>
</evidence>
<keyword evidence="1" id="KW-1133">Transmembrane helix</keyword>
<dbReference type="Proteomes" id="UP000031641">
    <property type="component" value="Chromosome"/>
</dbReference>
<dbReference type="EMBL" id="AP014631">
    <property type="protein sequence ID" value="BAP39414.1"/>
    <property type="molecule type" value="Genomic_DNA"/>
</dbReference>
<evidence type="ECO:0000313" key="2">
    <source>
        <dbReference type="EMBL" id="BAP39414.1"/>
    </source>
</evidence>
<gene>
    <name evidence="2" type="ORF">MCAN360_0161</name>
</gene>
<accession>A0A077LB51</accession>
<dbReference type="KEGG" id="mcan:MCAN360_0161"/>
<proteinExistence type="predicted"/>
<dbReference type="STRING" id="29554.MCAN360_0161"/>
<feature type="transmembrane region" description="Helical" evidence="1">
    <location>
        <begin position="26"/>
        <end position="49"/>
    </location>
</feature>
<keyword evidence="1" id="KW-0472">Membrane</keyword>
<protein>
    <submittedName>
        <fullName evidence="2">Uncharacterized protein</fullName>
    </submittedName>
</protein>
<keyword evidence="3" id="KW-1185">Reference proteome</keyword>
<organism evidence="2 3">
    <name type="scientific">Metamycoplasma canadense</name>
    <dbReference type="NCBI Taxonomy" id="29554"/>
    <lineage>
        <taxon>Bacteria</taxon>
        <taxon>Bacillati</taxon>
        <taxon>Mycoplasmatota</taxon>
        <taxon>Mycoplasmoidales</taxon>
        <taxon>Metamycoplasmataceae</taxon>
        <taxon>Metamycoplasma</taxon>
    </lineage>
</organism>
<sequence length="570" mass="68065">MGWQWTKNQEGRILMKIKRMTHRLKLILLTIFIFFLFLFFIVILIIKFLNPYKVVIYNYESYLEKEIITKIKKNYSYRVFKNLDEFTRDIKNKKAVAGVSSDYQIAQLILEDKLKKINFKKAYNIDFNKQNKKEKIYSLYSPEVIKQFEYYNNWIIDQIKKINPQNNKNQTINGSIKPYLYYDKQDTKKIIGFEIDGDEGIDHFYEFLIPYFTLDKVIAYNPQEFDIYKKTRNSIKKNQSFDDIKNGISWFEALSKLTNKYNNPRIYWTNWFLDNAMIGQFYQYSSGDLNQKNNHGNWVLFNKNNYKDSIDNFNKLVIDSTGKSIKDISRNKLVTDGQELVSSIIEPSSKKADIAIMYNGDALDAYYGKDNFESLEEKNNISFIRPNFTYANIDAWIISKDTDQKSSDNLLSKLNEYIFSDIIKSEKEIENTYINNVFQEIIKNLNNEEKKFKNKIFNSLFNSEKNAKNLNEIPVEFFEKNYDAFRNAFSYDNLPNIKNFDTINYTPSYKNIKNFLTKWYFLDNKKQPDLKAISIYDMQTAKNVEFRPYQPLDLELKTKMIEYYYQKTKS</sequence>